<dbReference type="InterPro" id="IPR036188">
    <property type="entry name" value="FAD/NAD-bd_sf"/>
</dbReference>
<dbReference type="GO" id="GO:0097621">
    <property type="term" value="F:monoamine oxidase activity"/>
    <property type="evidence" value="ECO:0007669"/>
    <property type="project" value="UniProtKB-EC"/>
</dbReference>
<comment type="catalytic activity">
    <reaction evidence="4">
        <text>a secondary aliphatic amine + O2 + H2O = a primary amine + an aldehyde + H2O2</text>
        <dbReference type="Rhea" id="RHEA:26414"/>
        <dbReference type="ChEBI" id="CHEBI:15377"/>
        <dbReference type="ChEBI" id="CHEBI:15379"/>
        <dbReference type="ChEBI" id="CHEBI:16240"/>
        <dbReference type="ChEBI" id="CHEBI:17478"/>
        <dbReference type="ChEBI" id="CHEBI:58855"/>
        <dbReference type="ChEBI" id="CHEBI:65296"/>
        <dbReference type="EC" id="1.4.3.4"/>
    </reaction>
</comment>
<evidence type="ECO:0000256" key="4">
    <source>
        <dbReference type="ARBA" id="ARBA00048448"/>
    </source>
</evidence>
<dbReference type="OrthoDB" id="10051671at2759"/>
<dbReference type="STRING" id="947166.A0A1D1V2W0"/>
<dbReference type="GO" id="GO:0005741">
    <property type="term" value="C:mitochondrial outer membrane"/>
    <property type="evidence" value="ECO:0007669"/>
    <property type="project" value="UniProtKB-SubCell"/>
</dbReference>
<evidence type="ECO:0000313" key="8">
    <source>
        <dbReference type="Proteomes" id="UP000186922"/>
    </source>
</evidence>
<evidence type="ECO:0000313" key="7">
    <source>
        <dbReference type="EMBL" id="GAU95025.1"/>
    </source>
</evidence>
<feature type="domain" description="Amine oxidase" evidence="6">
    <location>
        <begin position="66"/>
        <end position="501"/>
    </location>
</feature>
<dbReference type="Pfam" id="PF01593">
    <property type="entry name" value="Amino_oxidase"/>
    <property type="match status" value="1"/>
</dbReference>
<accession>A0A1D1V2W0</accession>
<dbReference type="InterPro" id="IPR002937">
    <property type="entry name" value="Amino_oxidase"/>
</dbReference>
<reference evidence="7 8" key="1">
    <citation type="journal article" date="2016" name="Nat. Commun.">
        <title>Extremotolerant tardigrade genome and improved radiotolerance of human cultured cells by tardigrade-unique protein.</title>
        <authorList>
            <person name="Hashimoto T."/>
            <person name="Horikawa D.D."/>
            <person name="Saito Y."/>
            <person name="Kuwahara H."/>
            <person name="Kozuka-Hata H."/>
            <person name="Shin-I T."/>
            <person name="Minakuchi Y."/>
            <person name="Ohishi K."/>
            <person name="Motoyama A."/>
            <person name="Aizu T."/>
            <person name="Enomoto A."/>
            <person name="Kondo K."/>
            <person name="Tanaka S."/>
            <person name="Hara Y."/>
            <person name="Koshikawa S."/>
            <person name="Sagara H."/>
            <person name="Miura T."/>
            <person name="Yokobori S."/>
            <person name="Miyagawa K."/>
            <person name="Suzuki Y."/>
            <person name="Kubo T."/>
            <person name="Oyama M."/>
            <person name="Kohara Y."/>
            <person name="Fujiyama A."/>
            <person name="Arakawa K."/>
            <person name="Katayama T."/>
            <person name="Toyoda A."/>
            <person name="Kunieda T."/>
        </authorList>
    </citation>
    <scope>NUCLEOTIDE SEQUENCE [LARGE SCALE GENOMIC DNA]</scope>
    <source>
        <strain evidence="7 8">YOKOZUNA-1</strain>
    </source>
</reference>
<sequence length="530" mass="58996">MIKMVSVCLNVLLVLGTTLATAAYSYPKPVAVSPTLAASGQYYHNIGTTASPSIDCHIAILGAGFAGTYAAYQLSPQFKDQICVVEKLTRIGGRIHDVSEHDGENEPLYGLGPLRLGAGQLNMLRLARELGVEIELDDESAAVIHQTRGVSILSKKSISNSMDLCVRVFPTLNCSGWNNKDTDRGMWKHIVDIYKKQPEIVSQYADFTLFVRALVGIEGFEFLRAMTKFQSDFEPGNTAETIVSPLAHMTSFRSGYFYPKGGMSQYPFRMIKRAITNGARVFLGEAVLSIDGEPQDRFVIKTAKRTIVADRIINAIDPFPFRNITGNVAREIQNTAEFQSIKWTAVASVLAWWDDRFWEKSSIVRGHNVIQTSNHAECLNLIETPIYEYAKSQNATRPVYDDGVCVETWRAVLNSGNTSLLKEEIAAGMQRVFGDVVAPWPRTVKGMIHEQAWHNVRALSKFTNEDIRRWAIQPLGNRDVSMIGEAYHPAYSSWCEGALRSTMGTLQEHYDFSFPCLESQTLTAADCATH</sequence>
<dbReference type="EC" id="1.4.3.4" evidence="3"/>
<feature type="signal peptide" evidence="5">
    <location>
        <begin position="1"/>
        <end position="22"/>
    </location>
</feature>
<dbReference type="PANTHER" id="PTHR43563">
    <property type="entry name" value="AMINE OXIDASE"/>
    <property type="match status" value="1"/>
</dbReference>
<comment type="subcellular location">
    <subcellularLocation>
        <location evidence="1">Mitochondrion outer membrane</location>
        <topology evidence="1">Single-pass type IV membrane protein</topology>
        <orientation evidence="1">Cytoplasmic side</orientation>
    </subcellularLocation>
</comment>
<feature type="chain" id="PRO_5008897960" description="monoamine oxidase" evidence="5">
    <location>
        <begin position="23"/>
        <end position="530"/>
    </location>
</feature>
<comment type="caution">
    <text evidence="7">The sequence shown here is derived from an EMBL/GenBank/DDBJ whole genome shotgun (WGS) entry which is preliminary data.</text>
</comment>
<gene>
    <name evidence="7" type="primary">RvY_06714-1</name>
    <name evidence="7" type="synonym">RvY_06714.1</name>
    <name evidence="7" type="ORF">RvY_06714</name>
</gene>
<evidence type="ECO:0000256" key="1">
    <source>
        <dbReference type="ARBA" id="ARBA00004362"/>
    </source>
</evidence>
<name>A0A1D1V2W0_RAMVA</name>
<keyword evidence="5" id="KW-0732">Signal</keyword>
<dbReference type="Gene3D" id="3.50.50.60">
    <property type="entry name" value="FAD/NAD(P)-binding domain"/>
    <property type="match status" value="1"/>
</dbReference>
<dbReference type="AlphaFoldDB" id="A0A1D1V2W0"/>
<dbReference type="Proteomes" id="UP000186922">
    <property type="component" value="Unassembled WGS sequence"/>
</dbReference>
<evidence type="ECO:0000256" key="3">
    <source>
        <dbReference type="ARBA" id="ARBA00012804"/>
    </source>
</evidence>
<evidence type="ECO:0000256" key="5">
    <source>
        <dbReference type="SAM" id="SignalP"/>
    </source>
</evidence>
<dbReference type="SUPFAM" id="SSF51905">
    <property type="entry name" value="FAD/NAD(P)-binding domain"/>
    <property type="match status" value="1"/>
</dbReference>
<comment type="similarity">
    <text evidence="2">Belongs to the flavin monoamine oxidase family.</text>
</comment>
<dbReference type="InterPro" id="IPR050703">
    <property type="entry name" value="Flavin_MAO"/>
</dbReference>
<evidence type="ECO:0000259" key="6">
    <source>
        <dbReference type="Pfam" id="PF01593"/>
    </source>
</evidence>
<dbReference type="PANTHER" id="PTHR43563:SF1">
    <property type="entry name" value="AMINE OXIDASE [FLAVIN-CONTAINING] B"/>
    <property type="match status" value="1"/>
</dbReference>
<evidence type="ECO:0000256" key="2">
    <source>
        <dbReference type="ARBA" id="ARBA00005995"/>
    </source>
</evidence>
<organism evidence="7 8">
    <name type="scientific">Ramazzottius varieornatus</name>
    <name type="common">Water bear</name>
    <name type="synonym">Tardigrade</name>
    <dbReference type="NCBI Taxonomy" id="947166"/>
    <lineage>
        <taxon>Eukaryota</taxon>
        <taxon>Metazoa</taxon>
        <taxon>Ecdysozoa</taxon>
        <taxon>Tardigrada</taxon>
        <taxon>Eutardigrada</taxon>
        <taxon>Parachela</taxon>
        <taxon>Hypsibioidea</taxon>
        <taxon>Ramazzottiidae</taxon>
        <taxon>Ramazzottius</taxon>
    </lineage>
</organism>
<proteinExistence type="inferred from homology"/>
<dbReference type="EMBL" id="BDGG01000003">
    <property type="protein sequence ID" value="GAU95025.1"/>
    <property type="molecule type" value="Genomic_DNA"/>
</dbReference>
<keyword evidence="8" id="KW-1185">Reference proteome</keyword>
<protein>
    <recommendedName>
        <fullName evidence="3">monoamine oxidase</fullName>
        <ecNumber evidence="3">1.4.3.4</ecNumber>
    </recommendedName>
</protein>